<dbReference type="SUPFAM" id="SSF57667">
    <property type="entry name" value="beta-beta-alpha zinc fingers"/>
    <property type="match status" value="1"/>
</dbReference>
<keyword evidence="8" id="KW-1185">Reference proteome</keyword>
<dbReference type="PROSITE" id="PS50157">
    <property type="entry name" value="ZINC_FINGER_C2H2_2"/>
    <property type="match status" value="1"/>
</dbReference>
<dbReference type="Gene3D" id="3.30.160.60">
    <property type="entry name" value="Classic Zinc Finger"/>
    <property type="match status" value="2"/>
</dbReference>
<name>A0A0D0C0X8_9AGAR</name>
<evidence type="ECO:0000313" key="8">
    <source>
        <dbReference type="Proteomes" id="UP000053593"/>
    </source>
</evidence>
<evidence type="ECO:0000256" key="4">
    <source>
        <dbReference type="PROSITE-ProRule" id="PRU00042"/>
    </source>
</evidence>
<protein>
    <recommendedName>
        <fullName evidence="6">C2H2-type domain-containing protein</fullName>
    </recommendedName>
</protein>
<feature type="domain" description="C2H2-type" evidence="6">
    <location>
        <begin position="285"/>
        <end position="312"/>
    </location>
</feature>
<dbReference type="OrthoDB" id="427030at2759"/>
<dbReference type="PANTHER" id="PTHR23235:SF120">
    <property type="entry name" value="KRUPPEL-LIKE FACTOR 15"/>
    <property type="match status" value="1"/>
</dbReference>
<keyword evidence="2 4" id="KW-0863">Zinc-finger</keyword>
<accession>A0A0D0C0X8</accession>
<evidence type="ECO:0000256" key="3">
    <source>
        <dbReference type="ARBA" id="ARBA00022833"/>
    </source>
</evidence>
<dbReference type="GO" id="GO:0000981">
    <property type="term" value="F:DNA-binding transcription factor activity, RNA polymerase II-specific"/>
    <property type="evidence" value="ECO:0007669"/>
    <property type="project" value="TreeGrafter"/>
</dbReference>
<dbReference type="PANTHER" id="PTHR23235">
    <property type="entry name" value="KRUEPPEL-LIKE TRANSCRIPTION FACTOR"/>
    <property type="match status" value="1"/>
</dbReference>
<dbReference type="GO" id="GO:0000978">
    <property type="term" value="F:RNA polymerase II cis-regulatory region sequence-specific DNA binding"/>
    <property type="evidence" value="ECO:0007669"/>
    <property type="project" value="TreeGrafter"/>
</dbReference>
<reference evidence="7 8" key="1">
    <citation type="submission" date="2014-04" db="EMBL/GenBank/DDBJ databases">
        <title>Evolutionary Origins and Diversification of the Mycorrhizal Mutualists.</title>
        <authorList>
            <consortium name="DOE Joint Genome Institute"/>
            <consortium name="Mycorrhizal Genomics Consortium"/>
            <person name="Kohler A."/>
            <person name="Kuo A."/>
            <person name="Nagy L.G."/>
            <person name="Floudas D."/>
            <person name="Copeland A."/>
            <person name="Barry K.W."/>
            <person name="Cichocki N."/>
            <person name="Veneault-Fourrey C."/>
            <person name="LaButti K."/>
            <person name="Lindquist E.A."/>
            <person name="Lipzen A."/>
            <person name="Lundell T."/>
            <person name="Morin E."/>
            <person name="Murat C."/>
            <person name="Riley R."/>
            <person name="Ohm R."/>
            <person name="Sun H."/>
            <person name="Tunlid A."/>
            <person name="Henrissat B."/>
            <person name="Grigoriev I.V."/>
            <person name="Hibbett D.S."/>
            <person name="Martin F."/>
        </authorList>
    </citation>
    <scope>NUCLEOTIDE SEQUENCE [LARGE SCALE GENOMIC DNA]</scope>
    <source>
        <strain evidence="7 8">FD-317 M1</strain>
    </source>
</reference>
<evidence type="ECO:0000256" key="1">
    <source>
        <dbReference type="ARBA" id="ARBA00022723"/>
    </source>
</evidence>
<dbReference type="GO" id="GO:0008270">
    <property type="term" value="F:zinc ion binding"/>
    <property type="evidence" value="ECO:0007669"/>
    <property type="project" value="UniProtKB-KW"/>
</dbReference>
<gene>
    <name evidence="7" type="ORF">GYMLUDRAFT_265892</name>
</gene>
<dbReference type="InterPro" id="IPR036236">
    <property type="entry name" value="Znf_C2H2_sf"/>
</dbReference>
<feature type="region of interest" description="Disordered" evidence="5">
    <location>
        <begin position="229"/>
        <end position="251"/>
    </location>
</feature>
<dbReference type="Proteomes" id="UP000053593">
    <property type="component" value="Unassembled WGS sequence"/>
</dbReference>
<dbReference type="AlphaFoldDB" id="A0A0D0C0X8"/>
<evidence type="ECO:0000256" key="5">
    <source>
        <dbReference type="SAM" id="MobiDB-lite"/>
    </source>
</evidence>
<organism evidence="7 8">
    <name type="scientific">Collybiopsis luxurians FD-317 M1</name>
    <dbReference type="NCBI Taxonomy" id="944289"/>
    <lineage>
        <taxon>Eukaryota</taxon>
        <taxon>Fungi</taxon>
        <taxon>Dikarya</taxon>
        <taxon>Basidiomycota</taxon>
        <taxon>Agaricomycotina</taxon>
        <taxon>Agaricomycetes</taxon>
        <taxon>Agaricomycetidae</taxon>
        <taxon>Agaricales</taxon>
        <taxon>Marasmiineae</taxon>
        <taxon>Omphalotaceae</taxon>
        <taxon>Collybiopsis</taxon>
        <taxon>Collybiopsis luxurians</taxon>
    </lineage>
</organism>
<evidence type="ECO:0000259" key="6">
    <source>
        <dbReference type="PROSITE" id="PS50157"/>
    </source>
</evidence>
<dbReference type="EMBL" id="KN834866">
    <property type="protein sequence ID" value="KIK51337.1"/>
    <property type="molecule type" value="Genomic_DNA"/>
</dbReference>
<keyword evidence="3" id="KW-0862">Zinc</keyword>
<sequence>MGFFPSHYTLYNRVHHTAVADRSFLIASAWPPQERIPYNQHVHYGFSTPAAIDNHKLLGTVANIDTAGSSLMVYQSHSPIEHHGTSYPVATPPTNYHSLSSGAISVSVLHNEPALEPDFNFGYLTSYSSSVAKQSLVNDTTETSWPSLWSSMTTQKSFESQSGLTGMQNASSFRQSWLSWNTIESPVGSGTTHYHPQAQYSPSDCDSLPSWMDIDLSQLPRSPVTLTNNHPQSRVLHDDGASTESTQGVHRRVGSAAIVRASRRRRGINPKSGVARSSLYHCPEHECIQLNIEFTSKHNFKDHIRRHAGQKPFKCTICQDASFTNRSDLNRHQTSEKCINTAGFMQSRSPWMGSQTFGSTLML</sequence>
<dbReference type="HOGENOM" id="CLU_068090_0_0_1"/>
<evidence type="ECO:0000256" key="2">
    <source>
        <dbReference type="ARBA" id="ARBA00022771"/>
    </source>
</evidence>
<dbReference type="InterPro" id="IPR013087">
    <property type="entry name" value="Znf_C2H2_type"/>
</dbReference>
<proteinExistence type="predicted"/>
<evidence type="ECO:0000313" key="7">
    <source>
        <dbReference type="EMBL" id="KIK51337.1"/>
    </source>
</evidence>
<keyword evidence="1" id="KW-0479">Metal-binding</keyword>